<dbReference type="PANTHER" id="PTHR35563">
    <property type="entry name" value="BARREL METAL-DEPENDENT HYDROLASE, PUTATIVE (AFU_ORTHOLOGUE AFUA_1G16240)-RELATED"/>
    <property type="match status" value="1"/>
</dbReference>
<gene>
    <name evidence="2" type="ORF">V5F32_22865</name>
</gene>
<dbReference type="CDD" id="cd01311">
    <property type="entry name" value="PDC_hydrolase"/>
    <property type="match status" value="1"/>
</dbReference>
<dbReference type="InterPro" id="IPR006680">
    <property type="entry name" value="Amidohydro-rel"/>
</dbReference>
<reference evidence="2 3" key="1">
    <citation type="submission" date="2024-02" db="EMBL/GenBank/DDBJ databases">
        <title>Expansion and revision of Xanthobacter and proposal of Roseixanthobacter gen. nov.</title>
        <authorList>
            <person name="Soltysiak M.P.M."/>
            <person name="Jalihal A."/>
            <person name="Ory A."/>
            <person name="Chrisophersen C."/>
            <person name="Lee A.D."/>
            <person name="Boulton J."/>
            <person name="Springer M."/>
        </authorList>
    </citation>
    <scope>NUCLEOTIDE SEQUENCE [LARGE SCALE GENOMIC DNA]</scope>
    <source>
        <strain evidence="2 3">23A</strain>
    </source>
</reference>
<evidence type="ECO:0000313" key="2">
    <source>
        <dbReference type="EMBL" id="MFG1375029.1"/>
    </source>
</evidence>
<dbReference type="InterPro" id="IPR052358">
    <property type="entry name" value="Aro_Compnd_Degr_Hydrolases"/>
</dbReference>
<evidence type="ECO:0000313" key="3">
    <source>
        <dbReference type="Proteomes" id="UP001604002"/>
    </source>
</evidence>
<dbReference type="SUPFAM" id="SSF51556">
    <property type="entry name" value="Metallo-dependent hydrolases"/>
    <property type="match status" value="1"/>
</dbReference>
<feature type="domain" description="Amidohydrolase-related" evidence="1">
    <location>
        <begin position="20"/>
        <end position="284"/>
    </location>
</feature>
<dbReference type="RefSeq" id="WP_393994586.1">
    <property type="nucleotide sequence ID" value="NZ_JBAFVH010000019.1"/>
</dbReference>
<dbReference type="PANTHER" id="PTHR35563:SF2">
    <property type="entry name" value="BARREL METAL-DEPENDENT HYDROLASE, PUTATIVE (AFU_ORTHOLOGUE AFUA_1G16240)-RELATED"/>
    <property type="match status" value="1"/>
</dbReference>
<dbReference type="EMBL" id="JBAFVH010000019">
    <property type="protein sequence ID" value="MFG1375029.1"/>
    <property type="molecule type" value="Genomic_DNA"/>
</dbReference>
<dbReference type="InterPro" id="IPR032466">
    <property type="entry name" value="Metal_Hydrolase"/>
</dbReference>
<accession>A0ABW7A1Y6</accession>
<proteinExistence type="predicted"/>
<sequence length="302" mass="31912">MLERKLSGRAPVPPFPPGAVDTQMHMYLPGFPALAGGPGLPAGALPDAAQYRQVMAWLGIDRVIITQGNAHQRDNGNLLAGLAEMGDCARGVAVIDANTPDAQLQRLADAGVVGARIMDLPGGAVGLDALEAVDARAASMGWMLAVQFDGSRILDHLPRLLALRSRWVLDHHGKFFGGIRPDGPEVDAVKALLDTGRAFFKFAGCYESSTQGAPLFKDIAAVARVISAYAPERIVWGTNWPHNLAKTTADYPDDAALADTILGWLPDEAARARALVDNPQALFALPVFEAAPAADTLAGARI</sequence>
<dbReference type="Pfam" id="PF04909">
    <property type="entry name" value="Amidohydro_2"/>
    <property type="match status" value="1"/>
</dbReference>
<dbReference type="Gene3D" id="3.20.20.140">
    <property type="entry name" value="Metal-dependent hydrolases"/>
    <property type="match status" value="1"/>
</dbReference>
<organism evidence="2 3">
    <name type="scientific">Xanthobacter oligotrophicus</name>
    <dbReference type="NCBI Taxonomy" id="2607286"/>
    <lineage>
        <taxon>Bacteria</taxon>
        <taxon>Pseudomonadati</taxon>
        <taxon>Pseudomonadota</taxon>
        <taxon>Alphaproteobacteria</taxon>
        <taxon>Hyphomicrobiales</taxon>
        <taxon>Xanthobacteraceae</taxon>
        <taxon>Xanthobacter</taxon>
    </lineage>
</organism>
<evidence type="ECO:0000259" key="1">
    <source>
        <dbReference type="Pfam" id="PF04909"/>
    </source>
</evidence>
<comment type="caution">
    <text evidence="2">The sequence shown here is derived from an EMBL/GenBank/DDBJ whole genome shotgun (WGS) entry which is preliminary data.</text>
</comment>
<keyword evidence="3" id="KW-1185">Reference proteome</keyword>
<dbReference type="InterPro" id="IPR047874">
    <property type="entry name" value="GLI/LigI"/>
</dbReference>
<protein>
    <submittedName>
        <fullName evidence="2">Amidohydrolase family protein</fullName>
    </submittedName>
</protein>
<dbReference type="Proteomes" id="UP001604002">
    <property type="component" value="Unassembled WGS sequence"/>
</dbReference>
<name>A0ABW7A1Y6_9HYPH</name>